<dbReference type="GO" id="GO:0008983">
    <property type="term" value="F:protein-glutamate O-methyltransferase activity"/>
    <property type="evidence" value="ECO:0007669"/>
    <property type="project" value="UniProtKB-EC"/>
</dbReference>
<dbReference type="InterPro" id="IPR036890">
    <property type="entry name" value="HATPase_C_sf"/>
</dbReference>
<evidence type="ECO:0000256" key="12">
    <source>
        <dbReference type="SAM" id="MobiDB-lite"/>
    </source>
</evidence>
<feature type="domain" description="CheB-type methylesterase" evidence="15">
    <location>
        <begin position="12"/>
        <end position="195"/>
    </location>
</feature>
<dbReference type="Gene3D" id="3.40.50.2300">
    <property type="match status" value="1"/>
</dbReference>
<evidence type="ECO:0000256" key="2">
    <source>
        <dbReference type="ARBA" id="ARBA00001541"/>
    </source>
</evidence>
<evidence type="ECO:0000259" key="16">
    <source>
        <dbReference type="PROSITE" id="PS50123"/>
    </source>
</evidence>
<dbReference type="SUPFAM" id="SSF47757">
    <property type="entry name" value="Chemotaxis receptor methyltransferase CheR, N-terminal domain"/>
    <property type="match status" value="1"/>
</dbReference>
<dbReference type="GO" id="GO:0000156">
    <property type="term" value="F:phosphorelay response regulator activity"/>
    <property type="evidence" value="ECO:0007669"/>
    <property type="project" value="InterPro"/>
</dbReference>
<dbReference type="CDD" id="cd16434">
    <property type="entry name" value="CheB-CheR_fusion"/>
    <property type="match status" value="1"/>
</dbReference>
<dbReference type="PANTHER" id="PTHR24422">
    <property type="entry name" value="CHEMOTAXIS PROTEIN METHYLTRANSFERASE"/>
    <property type="match status" value="1"/>
</dbReference>
<evidence type="ECO:0000259" key="15">
    <source>
        <dbReference type="PROSITE" id="PS50122"/>
    </source>
</evidence>
<dbReference type="EMBL" id="CP044066">
    <property type="protein sequence ID" value="QET03948.1"/>
    <property type="molecule type" value="Genomic_DNA"/>
</dbReference>
<proteinExistence type="predicted"/>
<evidence type="ECO:0000256" key="8">
    <source>
        <dbReference type="ARBA" id="ARBA00022691"/>
    </source>
</evidence>
<feature type="domain" description="CheR-type methyltransferase" evidence="16">
    <location>
        <begin position="223"/>
        <end position="486"/>
    </location>
</feature>
<dbReference type="Pfam" id="PF00072">
    <property type="entry name" value="Response_reg"/>
    <property type="match status" value="1"/>
</dbReference>
<feature type="active site" evidence="10">
    <location>
        <position position="25"/>
    </location>
</feature>
<dbReference type="Proteomes" id="UP000322822">
    <property type="component" value="Plasmid unnamed1"/>
</dbReference>
<dbReference type="Gene3D" id="3.40.50.180">
    <property type="entry name" value="Methylesterase CheB, C-terminal domain"/>
    <property type="match status" value="1"/>
</dbReference>
<protein>
    <submittedName>
        <fullName evidence="17">Response regulator</fullName>
    </submittedName>
</protein>
<dbReference type="Gene3D" id="1.10.287.130">
    <property type="match status" value="1"/>
</dbReference>
<dbReference type="InterPro" id="IPR005467">
    <property type="entry name" value="His_kinase_dom"/>
</dbReference>
<dbReference type="PRINTS" id="PR00996">
    <property type="entry name" value="CHERMTFRASE"/>
</dbReference>
<evidence type="ECO:0000256" key="5">
    <source>
        <dbReference type="ARBA" id="ARBA00022553"/>
    </source>
</evidence>
<keyword evidence="7" id="KW-0808">Transferase</keyword>
<dbReference type="Pfam" id="PF02518">
    <property type="entry name" value="HATPase_c"/>
    <property type="match status" value="1"/>
</dbReference>
<accession>A0A5P2H896</accession>
<dbReference type="InterPro" id="IPR013656">
    <property type="entry name" value="PAS_4"/>
</dbReference>
<comment type="catalytic activity">
    <reaction evidence="1">
        <text>ATP + protein L-histidine = ADP + protein N-phospho-L-histidine.</text>
        <dbReference type="EC" id="2.7.13.3"/>
    </reaction>
</comment>
<dbReference type="Gene3D" id="3.30.565.10">
    <property type="entry name" value="Histidine kinase-like ATPase, C-terminal domain"/>
    <property type="match status" value="1"/>
</dbReference>
<dbReference type="Pfam" id="PF01739">
    <property type="entry name" value="CheR"/>
    <property type="match status" value="1"/>
</dbReference>
<feature type="domain" description="Response regulatory" evidence="14">
    <location>
        <begin position="1139"/>
        <end position="1254"/>
    </location>
</feature>
<dbReference type="Gene3D" id="3.30.450.20">
    <property type="entry name" value="PAS domain"/>
    <property type="match status" value="1"/>
</dbReference>
<dbReference type="RefSeq" id="WP_150374013.1">
    <property type="nucleotide sequence ID" value="NZ_CP044066.1"/>
</dbReference>
<dbReference type="InterPro" id="IPR035965">
    <property type="entry name" value="PAS-like_dom_sf"/>
</dbReference>
<dbReference type="SUPFAM" id="SSF55874">
    <property type="entry name" value="ATPase domain of HSP90 chaperone/DNA topoisomerase II/histidine kinase"/>
    <property type="match status" value="1"/>
</dbReference>
<dbReference type="PANTHER" id="PTHR24422:SF27">
    <property type="entry name" value="PROTEIN-GLUTAMATE O-METHYLTRANSFERASE"/>
    <property type="match status" value="1"/>
</dbReference>
<dbReference type="InterPro" id="IPR035909">
    <property type="entry name" value="CheB_C"/>
</dbReference>
<feature type="compositionally biased region" description="Basic and acidic residues" evidence="12">
    <location>
        <begin position="696"/>
        <end position="708"/>
    </location>
</feature>
<feature type="modified residue" description="4-aspartylphosphate" evidence="11">
    <location>
        <position position="1188"/>
    </location>
</feature>
<dbReference type="FunFam" id="3.30.565.10:FF:000006">
    <property type="entry name" value="Sensor histidine kinase WalK"/>
    <property type="match status" value="1"/>
</dbReference>
<feature type="domain" description="Histidine kinase" evidence="13">
    <location>
        <begin position="899"/>
        <end position="1117"/>
    </location>
</feature>
<dbReference type="OrthoDB" id="9816309at2"/>
<dbReference type="SMART" id="SM00448">
    <property type="entry name" value="REC"/>
    <property type="match status" value="1"/>
</dbReference>
<dbReference type="CDD" id="cd00082">
    <property type="entry name" value="HisKA"/>
    <property type="match status" value="1"/>
</dbReference>
<evidence type="ECO:0000256" key="10">
    <source>
        <dbReference type="PROSITE-ProRule" id="PRU00050"/>
    </source>
</evidence>
<dbReference type="SUPFAM" id="SSF52738">
    <property type="entry name" value="Methylesterase CheB, C-terminal domain"/>
    <property type="match status" value="1"/>
</dbReference>
<dbReference type="PROSITE" id="PS50122">
    <property type="entry name" value="CHEB"/>
    <property type="match status" value="1"/>
</dbReference>
<dbReference type="GO" id="GO:0032259">
    <property type="term" value="P:methylation"/>
    <property type="evidence" value="ECO:0007669"/>
    <property type="project" value="UniProtKB-KW"/>
</dbReference>
<organism evidence="17 18">
    <name type="scientific">Cupriavidus pauculus</name>
    <dbReference type="NCBI Taxonomy" id="82633"/>
    <lineage>
        <taxon>Bacteria</taxon>
        <taxon>Pseudomonadati</taxon>
        <taxon>Pseudomonadota</taxon>
        <taxon>Betaproteobacteria</taxon>
        <taxon>Burkholderiales</taxon>
        <taxon>Burkholderiaceae</taxon>
        <taxon>Cupriavidus</taxon>
    </lineage>
</organism>
<dbReference type="Pfam" id="PF00512">
    <property type="entry name" value="HisKA"/>
    <property type="match status" value="1"/>
</dbReference>
<dbReference type="SMART" id="SM00387">
    <property type="entry name" value="HATPase_c"/>
    <property type="match status" value="1"/>
</dbReference>
<dbReference type="GO" id="GO:0006935">
    <property type="term" value="P:chemotaxis"/>
    <property type="evidence" value="ECO:0007669"/>
    <property type="project" value="UniProtKB-UniRule"/>
</dbReference>
<dbReference type="InterPro" id="IPR029063">
    <property type="entry name" value="SAM-dependent_MTases_sf"/>
</dbReference>
<keyword evidence="9" id="KW-0418">Kinase</keyword>
<dbReference type="PROSITE" id="PS50110">
    <property type="entry name" value="RESPONSE_REGULATORY"/>
    <property type="match status" value="1"/>
</dbReference>
<dbReference type="InterPro" id="IPR001789">
    <property type="entry name" value="Sig_transdc_resp-reg_receiver"/>
</dbReference>
<dbReference type="Pfam" id="PF03705">
    <property type="entry name" value="CheR_N"/>
    <property type="match status" value="1"/>
</dbReference>
<evidence type="ECO:0000256" key="6">
    <source>
        <dbReference type="ARBA" id="ARBA00022603"/>
    </source>
</evidence>
<comment type="catalytic activity">
    <reaction evidence="2">
        <text>L-glutamyl-[protein] + S-adenosyl-L-methionine = [protein]-L-glutamate 5-O-methyl ester + S-adenosyl-L-homocysteine</text>
        <dbReference type="Rhea" id="RHEA:24452"/>
        <dbReference type="Rhea" id="RHEA-COMP:10208"/>
        <dbReference type="Rhea" id="RHEA-COMP:10311"/>
        <dbReference type="ChEBI" id="CHEBI:29973"/>
        <dbReference type="ChEBI" id="CHEBI:57856"/>
        <dbReference type="ChEBI" id="CHEBI:59789"/>
        <dbReference type="ChEBI" id="CHEBI:82795"/>
        <dbReference type="EC" id="2.1.1.80"/>
    </reaction>
</comment>
<dbReference type="Gene3D" id="3.40.50.150">
    <property type="entry name" value="Vaccinia Virus protein VP39"/>
    <property type="match status" value="1"/>
</dbReference>
<dbReference type="GO" id="GO:0008984">
    <property type="term" value="F:protein-glutamate methylesterase activity"/>
    <property type="evidence" value="ECO:0007669"/>
    <property type="project" value="InterPro"/>
</dbReference>
<comment type="subcellular location">
    <subcellularLocation>
        <location evidence="3">Cell inner membrane</location>
        <topology evidence="3">Multi-pass membrane protein</topology>
    </subcellularLocation>
</comment>
<dbReference type="AlphaFoldDB" id="A0A5P2H896"/>
<evidence type="ECO:0000256" key="3">
    <source>
        <dbReference type="ARBA" id="ARBA00004429"/>
    </source>
</evidence>
<dbReference type="Gene3D" id="1.10.155.10">
    <property type="entry name" value="Chemotaxis receptor methyltransferase CheR, N-terminal domain"/>
    <property type="match status" value="1"/>
</dbReference>
<dbReference type="InterPro" id="IPR003594">
    <property type="entry name" value="HATPase_dom"/>
</dbReference>
<feature type="region of interest" description="Disordered" evidence="12">
    <location>
        <begin position="696"/>
        <end position="719"/>
    </location>
</feature>
<evidence type="ECO:0000256" key="11">
    <source>
        <dbReference type="PROSITE-ProRule" id="PRU00169"/>
    </source>
</evidence>
<dbReference type="InterPro" id="IPR036804">
    <property type="entry name" value="CheR_N_sf"/>
</dbReference>
<evidence type="ECO:0000256" key="4">
    <source>
        <dbReference type="ARBA" id="ARBA00022500"/>
    </source>
</evidence>
<evidence type="ECO:0000313" key="17">
    <source>
        <dbReference type="EMBL" id="QET03948.1"/>
    </source>
</evidence>
<evidence type="ECO:0000313" key="18">
    <source>
        <dbReference type="Proteomes" id="UP000322822"/>
    </source>
</evidence>
<dbReference type="InterPro" id="IPR022641">
    <property type="entry name" value="CheR_N"/>
</dbReference>
<sequence length="1255" mass="137762">MATSLSADSAEPTPSSIPLVGIGASAGGLEALSDFFGALPGDTGAAFLIVQHLDPSHESLLPGILATRTEMEVVEAVDGMQLGINRVYVIPPNARMFVNGWKIHLEPGGNTLGPPMPIDDLFDSLAAHEGQNAIGVVLSGGGSDGALGLRALQREGGITFAQDEESAKFSSMPRAAIATGCVDFVMKPQEIAAEIGRITALPIRRVGDDVCTSLEADSGGPALRRIFWLLRSACTIDFTHYKRGTVERRLARRMALRQLTSLADYRAVLEEDTAEALALGRDLLVRVTEFFRDPKTFDTLVHTVLPRILRETGANRPIRIWVPGCASGEEVYSLAICLAEYLGPQLSEASVQIFGTDVSLEALEAARTGRYIENIARNVSAERLSRYFVREGEYFRIDKSLRDMCTFARHNVAEDPPFSRMSLVSCRNLLIYLDPVLQARVLPLFHYALRTEGVLMLGPSETVGAFSEYFGVLEDASSKVYIRKPRPTIQPSLPDTIAARPHGGANRHGTSTREQTQETQLRTEADRQALGRYAPPGVVCDSDLNILMFRGDTSGWLSNPEGPPSMNLQKLARPEIFLAVTEAINRVRQSGAPARRTGLRANLAGSDCAASIEVRPVKLSGTDSRWFLVFFEGHIYPPVTQRGFADAPLRALILQLLQQRVGPQYARTRGGKDEEIARLTSELAATRERLRAALEEHESAREELKSSEEELLSSNEEFRSTNEELETAKEELQSINEELSTTNEELRYRVRELKDLHTDVAGARDFAEGIIETTAQPILVLDGGLRVKRANAAFYQMFATTVESTAGSRLYALGNGQWDIPALRELLENVLPRHSAVRDYEIVHAFPRIGLRTMRLNARRLDWSGQGSVLLTIEDVTRQRADFARLQEADRQKDEFLAMLGHELRNPLAAIRSGLLVWQRGTADAVTVRQVQESVQRQLDHEIGLVDDLLDVSRITRGVIVVRSVQIDLAEPVRHAIQTLRPLADLQRHELTLRLPPGSLIVKGDPLRLEQIVSNLLANAIKYTPDGGHIALTLERQGDEAVITLTDDGIGMKKELLSPIFDIFVQADSPADRRQSGLGLGLALVRKLVELHGGTVHATSPGLNQGSTFVVRLPVLPHGTLADRHSNPVEPASEPTSRRILLVDDNNDAAQSAAALLLLDGHEVRVAADGTAALASVEEFRPEVILLDIGLPDMDGYEVARRIREMPEQTSVLVVALSGYGLPATGHHRQGAIDHYMVKPADYQKLNALISRGRQ</sequence>
<dbReference type="InterPro" id="IPR000673">
    <property type="entry name" value="Sig_transdc_resp-reg_Me-estase"/>
</dbReference>
<dbReference type="SMART" id="SM00388">
    <property type="entry name" value="HisKA"/>
    <property type="match status" value="1"/>
</dbReference>
<evidence type="ECO:0000256" key="9">
    <source>
        <dbReference type="ARBA" id="ARBA00022777"/>
    </source>
</evidence>
<dbReference type="SUPFAM" id="SSF47384">
    <property type="entry name" value="Homodimeric domain of signal transducing histidine kinase"/>
    <property type="match status" value="1"/>
</dbReference>
<gene>
    <name evidence="17" type="ORF">FOB72_17445</name>
</gene>
<dbReference type="InterPro" id="IPR036097">
    <property type="entry name" value="HisK_dim/P_sf"/>
</dbReference>
<feature type="region of interest" description="Disordered" evidence="12">
    <location>
        <begin position="491"/>
        <end position="521"/>
    </location>
</feature>
<keyword evidence="6" id="KW-0489">Methyltransferase</keyword>
<evidence type="ECO:0000256" key="1">
    <source>
        <dbReference type="ARBA" id="ARBA00000085"/>
    </source>
</evidence>
<dbReference type="SUPFAM" id="SSF52172">
    <property type="entry name" value="CheY-like"/>
    <property type="match status" value="1"/>
</dbReference>
<keyword evidence="4 10" id="KW-0145">Chemotaxis</keyword>
<dbReference type="PROSITE" id="PS50123">
    <property type="entry name" value="CHER"/>
    <property type="match status" value="1"/>
</dbReference>
<dbReference type="PROSITE" id="PS50109">
    <property type="entry name" value="HIS_KIN"/>
    <property type="match status" value="1"/>
</dbReference>
<dbReference type="GO" id="GO:0000155">
    <property type="term" value="F:phosphorelay sensor kinase activity"/>
    <property type="evidence" value="ECO:0007669"/>
    <property type="project" value="InterPro"/>
</dbReference>
<dbReference type="InterPro" id="IPR000780">
    <property type="entry name" value="CheR_MeTrfase"/>
</dbReference>
<dbReference type="SMART" id="SM00138">
    <property type="entry name" value="MeTrc"/>
    <property type="match status" value="1"/>
</dbReference>
<geneLocation type="plasmid" evidence="17">
    <name>unnamed1</name>
</geneLocation>
<dbReference type="InterPro" id="IPR011006">
    <property type="entry name" value="CheY-like_superfamily"/>
</dbReference>
<dbReference type="Pfam" id="PF01339">
    <property type="entry name" value="CheB_methylest"/>
    <property type="match status" value="1"/>
</dbReference>
<reference evidence="17 18" key="1">
    <citation type="submission" date="2019-09" db="EMBL/GenBank/DDBJ databases">
        <title>FDA dAtabase for Regulatory Grade micrObial Sequences (FDA-ARGOS): Supporting development and validation of Infectious Disease Dx tests.</title>
        <authorList>
            <person name="Sciortino C."/>
            <person name="Tallon L."/>
            <person name="Sadzewicz L."/>
            <person name="Vavikolanu K."/>
            <person name="Mehta A."/>
            <person name="Aluvathingal J."/>
            <person name="Nadendla S."/>
            <person name="Nandy P."/>
            <person name="Geyer C."/>
            <person name="Yan Y."/>
            <person name="Sichtig H."/>
        </authorList>
    </citation>
    <scope>NUCLEOTIDE SEQUENCE [LARGE SCALE GENOMIC DNA]</scope>
    <source>
        <strain evidence="17 18">FDAARGOS_664</strain>
        <plasmid evidence="17 18">unnamed1</plasmid>
    </source>
</reference>
<dbReference type="InterPro" id="IPR050903">
    <property type="entry name" value="Bact_Chemotaxis_MeTrfase"/>
</dbReference>
<dbReference type="InterPro" id="IPR022642">
    <property type="entry name" value="CheR_C"/>
</dbReference>
<name>A0A5P2H896_9BURK</name>
<evidence type="ECO:0000256" key="7">
    <source>
        <dbReference type="ARBA" id="ARBA00022679"/>
    </source>
</evidence>
<keyword evidence="5 11" id="KW-0597">Phosphoprotein</keyword>
<keyword evidence="10" id="KW-0378">Hydrolase</keyword>
<dbReference type="SUPFAM" id="SSF55785">
    <property type="entry name" value="PYP-like sensor domain (PAS domain)"/>
    <property type="match status" value="1"/>
</dbReference>
<keyword evidence="17" id="KW-0614">Plasmid</keyword>
<dbReference type="SUPFAM" id="SSF53335">
    <property type="entry name" value="S-adenosyl-L-methionine-dependent methyltransferases"/>
    <property type="match status" value="1"/>
</dbReference>
<feature type="active site" evidence="10">
    <location>
        <position position="52"/>
    </location>
</feature>
<dbReference type="InterPro" id="IPR003661">
    <property type="entry name" value="HisK_dim/P_dom"/>
</dbReference>
<feature type="active site" evidence="10">
    <location>
        <position position="144"/>
    </location>
</feature>
<keyword evidence="8" id="KW-0949">S-adenosyl-L-methionine</keyword>
<dbReference type="GO" id="GO:0005737">
    <property type="term" value="C:cytoplasm"/>
    <property type="evidence" value="ECO:0007669"/>
    <property type="project" value="InterPro"/>
</dbReference>
<evidence type="ECO:0000259" key="14">
    <source>
        <dbReference type="PROSITE" id="PS50110"/>
    </source>
</evidence>
<dbReference type="GO" id="GO:0005886">
    <property type="term" value="C:plasma membrane"/>
    <property type="evidence" value="ECO:0007669"/>
    <property type="project" value="UniProtKB-SubCell"/>
</dbReference>
<dbReference type="Pfam" id="PF08448">
    <property type="entry name" value="PAS_4"/>
    <property type="match status" value="1"/>
</dbReference>
<evidence type="ECO:0000259" key="13">
    <source>
        <dbReference type="PROSITE" id="PS50109"/>
    </source>
</evidence>